<evidence type="ECO:0000259" key="1">
    <source>
        <dbReference type="Pfam" id="PF14534"/>
    </source>
</evidence>
<gene>
    <name evidence="2" type="ORF">BN869_000004543_1</name>
    <name evidence="3" type="ORF">IM811_003795</name>
</gene>
<dbReference type="Proteomes" id="UP000616885">
    <property type="component" value="Unassembled WGS sequence"/>
</dbReference>
<evidence type="ECO:0000313" key="3">
    <source>
        <dbReference type="EMBL" id="KAF9745494.1"/>
    </source>
</evidence>
<name>A0A0B7K198_BIOOC</name>
<dbReference type="SUPFAM" id="SSF54427">
    <property type="entry name" value="NTF2-like"/>
    <property type="match status" value="1"/>
</dbReference>
<reference evidence="2" key="1">
    <citation type="submission" date="2015-01" db="EMBL/GenBank/DDBJ databases">
        <authorList>
            <person name="Durling Mikael"/>
        </authorList>
    </citation>
    <scope>NUCLEOTIDE SEQUENCE</scope>
</reference>
<dbReference type="InterPro" id="IPR027843">
    <property type="entry name" value="DUF4440"/>
</dbReference>
<dbReference type="EMBL" id="CDPU01000010">
    <property type="protein sequence ID" value="CEO48486.1"/>
    <property type="molecule type" value="Genomic_DNA"/>
</dbReference>
<accession>A0A0B7K198</accession>
<organism evidence="2">
    <name type="scientific">Bionectria ochroleuca</name>
    <name type="common">Gliocladium roseum</name>
    <dbReference type="NCBI Taxonomy" id="29856"/>
    <lineage>
        <taxon>Eukaryota</taxon>
        <taxon>Fungi</taxon>
        <taxon>Dikarya</taxon>
        <taxon>Ascomycota</taxon>
        <taxon>Pezizomycotina</taxon>
        <taxon>Sordariomycetes</taxon>
        <taxon>Hypocreomycetidae</taxon>
        <taxon>Hypocreales</taxon>
        <taxon>Bionectriaceae</taxon>
        <taxon>Clonostachys</taxon>
    </lineage>
</organism>
<feature type="domain" description="DUF4440" evidence="1">
    <location>
        <begin position="21"/>
        <end position="129"/>
    </location>
</feature>
<sequence length="137" mass="15704">MPGKPGKGNIFSRNKDDAVEAQTQLWRAMCDKPQSIRKYLAEDAVVTDPSNEIYSPDSEPSLDDYVENFEPWTAYRIHDDPAFVEIDMMSSALTYRVTAWRQDKKGKMIPTEALCSTVWRQDAGGDWRCCVHHMTKI</sequence>
<dbReference type="InterPro" id="IPR032710">
    <property type="entry name" value="NTF2-like_dom_sf"/>
</dbReference>
<dbReference type="Gene3D" id="3.10.450.50">
    <property type="match status" value="1"/>
</dbReference>
<dbReference type="Pfam" id="PF14534">
    <property type="entry name" value="DUF4440"/>
    <property type="match status" value="1"/>
</dbReference>
<protein>
    <recommendedName>
        <fullName evidence="1">DUF4440 domain-containing protein</fullName>
    </recommendedName>
</protein>
<dbReference type="EMBL" id="JADCTT010000012">
    <property type="protein sequence ID" value="KAF9745494.1"/>
    <property type="molecule type" value="Genomic_DNA"/>
</dbReference>
<reference evidence="3" key="2">
    <citation type="submission" date="2020-10" db="EMBL/GenBank/DDBJ databases">
        <title>High-Quality Genome Resource of Clonostachys rosea strain S41 by Oxford Nanopore Long-Read Sequencing.</title>
        <authorList>
            <person name="Wang H."/>
        </authorList>
    </citation>
    <scope>NUCLEOTIDE SEQUENCE</scope>
    <source>
        <strain evidence="3">S41</strain>
    </source>
</reference>
<evidence type="ECO:0000313" key="2">
    <source>
        <dbReference type="EMBL" id="CEO48486.1"/>
    </source>
</evidence>
<proteinExistence type="predicted"/>
<dbReference type="AlphaFoldDB" id="A0A0B7K198"/>